<dbReference type="RefSeq" id="WP_350410384.1">
    <property type="nucleotide sequence ID" value="NZ_JBEOKT010000001.1"/>
</dbReference>
<evidence type="ECO:0000256" key="6">
    <source>
        <dbReference type="ARBA" id="ARBA00023080"/>
    </source>
</evidence>
<protein>
    <recommendedName>
        <fullName evidence="7">dITP/XTP pyrophosphatase</fullName>
        <ecNumber evidence="7">3.6.1.66</ecNumber>
    </recommendedName>
    <alternativeName>
        <fullName evidence="7">Non-canonical purine NTP pyrophosphatase</fullName>
    </alternativeName>
    <alternativeName>
        <fullName evidence="7">Non-standard purine NTP pyrophosphatase</fullName>
    </alternativeName>
    <alternativeName>
        <fullName evidence="7">Nucleoside-triphosphate diphosphatase</fullName>
    </alternativeName>
    <alternativeName>
        <fullName evidence="7">Nucleoside-triphosphate pyrophosphatase</fullName>
        <shortName evidence="7">NTPase</shortName>
    </alternativeName>
</protein>
<proteinExistence type="inferred from homology"/>
<evidence type="ECO:0000313" key="9">
    <source>
        <dbReference type="EMBL" id="MER2996214.1"/>
    </source>
</evidence>
<feature type="binding site" evidence="7">
    <location>
        <begin position="8"/>
        <end position="13"/>
    </location>
    <ligand>
        <name>substrate</name>
    </ligand>
</feature>
<comment type="catalytic activity">
    <reaction evidence="7">
        <text>XTP + H2O = XMP + diphosphate + H(+)</text>
        <dbReference type="Rhea" id="RHEA:28610"/>
        <dbReference type="ChEBI" id="CHEBI:15377"/>
        <dbReference type="ChEBI" id="CHEBI:15378"/>
        <dbReference type="ChEBI" id="CHEBI:33019"/>
        <dbReference type="ChEBI" id="CHEBI:57464"/>
        <dbReference type="ChEBI" id="CHEBI:61314"/>
        <dbReference type="EC" id="3.6.1.66"/>
    </reaction>
</comment>
<name>A0ABV1RPB2_9BACT</name>
<dbReference type="Pfam" id="PF01725">
    <property type="entry name" value="Ham1p_like"/>
    <property type="match status" value="1"/>
</dbReference>
<evidence type="ECO:0000313" key="10">
    <source>
        <dbReference type="Proteomes" id="UP001476807"/>
    </source>
</evidence>
<feature type="active site" description="Proton acceptor" evidence="7">
    <location>
        <position position="69"/>
    </location>
</feature>
<dbReference type="NCBIfam" id="NF011398">
    <property type="entry name" value="PRK14823.1"/>
    <property type="match status" value="1"/>
</dbReference>
<dbReference type="EC" id="3.6.1.66" evidence="7"/>
<comment type="subunit">
    <text evidence="7">Homodimer.</text>
</comment>
<dbReference type="SUPFAM" id="SSF52972">
    <property type="entry name" value="ITPase-like"/>
    <property type="match status" value="1"/>
</dbReference>
<accession>A0ABV1RPB2</accession>
<evidence type="ECO:0000256" key="2">
    <source>
        <dbReference type="ARBA" id="ARBA00022723"/>
    </source>
</evidence>
<keyword evidence="3 7" id="KW-0547">Nucleotide-binding</keyword>
<dbReference type="CDD" id="cd00515">
    <property type="entry name" value="HAM1"/>
    <property type="match status" value="1"/>
</dbReference>
<keyword evidence="6 7" id="KW-0546">Nucleotide metabolism</keyword>
<keyword evidence="5 7" id="KW-0460">Magnesium</keyword>
<evidence type="ECO:0000256" key="4">
    <source>
        <dbReference type="ARBA" id="ARBA00022801"/>
    </source>
</evidence>
<keyword evidence="4 7" id="KW-0378">Hydrolase</keyword>
<dbReference type="PANTHER" id="PTHR11067">
    <property type="entry name" value="INOSINE TRIPHOSPHATE PYROPHOSPHATASE/HAM1 PROTEIN"/>
    <property type="match status" value="1"/>
</dbReference>
<keyword evidence="10" id="KW-1185">Reference proteome</keyword>
<evidence type="ECO:0000256" key="5">
    <source>
        <dbReference type="ARBA" id="ARBA00022842"/>
    </source>
</evidence>
<evidence type="ECO:0000256" key="8">
    <source>
        <dbReference type="RuleBase" id="RU003781"/>
    </source>
</evidence>
<comment type="similarity">
    <text evidence="1 7 8">Belongs to the HAM1 NTPase family.</text>
</comment>
<dbReference type="InterPro" id="IPR029001">
    <property type="entry name" value="ITPase-like_fam"/>
</dbReference>
<dbReference type="NCBIfam" id="TIGR00042">
    <property type="entry name" value="RdgB/HAM1 family non-canonical purine NTP pyrophosphatase"/>
    <property type="match status" value="1"/>
</dbReference>
<dbReference type="InterPro" id="IPR020922">
    <property type="entry name" value="dITP/XTP_pyrophosphatase"/>
</dbReference>
<comment type="function">
    <text evidence="7">Pyrophosphatase that catalyzes the hydrolysis of nucleoside triphosphates to their monophosphate derivatives, with a high preference for the non-canonical purine nucleotides XTP (xanthosine triphosphate), dITP (deoxyinosine triphosphate) and ITP. Seems to function as a house-cleaning enzyme that removes non-canonical purine nucleotides from the nucleotide pool, thus preventing their incorporation into DNA/RNA and avoiding chromosomal lesions.</text>
</comment>
<gene>
    <name evidence="9" type="ORF">ABS362_01575</name>
</gene>
<feature type="binding site" evidence="7">
    <location>
        <position position="70"/>
    </location>
    <ligand>
        <name>substrate</name>
    </ligand>
</feature>
<evidence type="ECO:0000256" key="1">
    <source>
        <dbReference type="ARBA" id="ARBA00008023"/>
    </source>
</evidence>
<comment type="catalytic activity">
    <reaction evidence="7">
        <text>dITP + H2O = dIMP + diphosphate + H(+)</text>
        <dbReference type="Rhea" id="RHEA:28342"/>
        <dbReference type="ChEBI" id="CHEBI:15377"/>
        <dbReference type="ChEBI" id="CHEBI:15378"/>
        <dbReference type="ChEBI" id="CHEBI:33019"/>
        <dbReference type="ChEBI" id="CHEBI:61194"/>
        <dbReference type="ChEBI" id="CHEBI:61382"/>
        <dbReference type="EC" id="3.6.1.66"/>
    </reaction>
</comment>
<feature type="binding site" evidence="7">
    <location>
        <position position="172"/>
    </location>
    <ligand>
        <name>substrate</name>
    </ligand>
</feature>
<organism evidence="9 10">
    <name type="scientific">Pontibacter populi</name>
    <dbReference type="NCBI Taxonomy" id="890055"/>
    <lineage>
        <taxon>Bacteria</taxon>
        <taxon>Pseudomonadati</taxon>
        <taxon>Bacteroidota</taxon>
        <taxon>Cytophagia</taxon>
        <taxon>Cytophagales</taxon>
        <taxon>Hymenobacteraceae</taxon>
        <taxon>Pontibacter</taxon>
    </lineage>
</organism>
<evidence type="ECO:0000256" key="7">
    <source>
        <dbReference type="HAMAP-Rule" id="MF_01405"/>
    </source>
</evidence>
<dbReference type="EMBL" id="JBEOKT010000001">
    <property type="protein sequence ID" value="MER2996214.1"/>
    <property type="molecule type" value="Genomic_DNA"/>
</dbReference>
<keyword evidence="2 7" id="KW-0479">Metal-binding</keyword>
<comment type="cofactor">
    <cofactor evidence="7">
        <name>Mg(2+)</name>
        <dbReference type="ChEBI" id="CHEBI:18420"/>
    </cofactor>
    <text evidence="7">Binds 1 Mg(2+) ion per subunit.</text>
</comment>
<dbReference type="Proteomes" id="UP001476807">
    <property type="component" value="Unassembled WGS sequence"/>
</dbReference>
<comment type="caution">
    <text evidence="7">Lacks conserved residue(s) required for the propagation of feature annotation.</text>
</comment>
<dbReference type="InterPro" id="IPR002637">
    <property type="entry name" value="RdgB/HAM1"/>
</dbReference>
<dbReference type="PANTHER" id="PTHR11067:SF9">
    <property type="entry name" value="INOSINE TRIPHOSPHATE PYROPHOSPHATASE"/>
    <property type="match status" value="1"/>
</dbReference>
<comment type="caution">
    <text evidence="9">The sequence shown here is derived from an EMBL/GenBank/DDBJ whole genome shotgun (WGS) entry which is preliminary data.</text>
</comment>
<feature type="binding site" evidence="7">
    <location>
        <begin position="149"/>
        <end position="152"/>
    </location>
    <ligand>
        <name>substrate</name>
    </ligand>
</feature>
<reference evidence="9 10" key="1">
    <citation type="submission" date="2024-06" db="EMBL/GenBank/DDBJ databases">
        <title>Pontibacter populi HYL7-15.</title>
        <authorList>
            <person name="Kim M.K."/>
        </authorList>
    </citation>
    <scope>NUCLEOTIDE SEQUENCE [LARGE SCALE GENOMIC DNA]</scope>
    <source>
        <strain evidence="9 10">HYL7-15</strain>
    </source>
</reference>
<dbReference type="HAMAP" id="MF_01405">
    <property type="entry name" value="Non_canon_purine_NTPase"/>
    <property type="match status" value="1"/>
</dbReference>
<feature type="binding site" evidence="7">
    <location>
        <position position="69"/>
    </location>
    <ligand>
        <name>Mg(2+)</name>
        <dbReference type="ChEBI" id="CHEBI:18420"/>
    </ligand>
</feature>
<evidence type="ECO:0000256" key="3">
    <source>
        <dbReference type="ARBA" id="ARBA00022741"/>
    </source>
</evidence>
<feature type="binding site" evidence="7">
    <location>
        <begin position="177"/>
        <end position="178"/>
    </location>
    <ligand>
        <name>substrate</name>
    </ligand>
</feature>
<sequence length="192" mass="21818">MRELCFATNNRNKIAEVSQMLEGKYKLLSLEDIGCNEELAEDQDTLEGNSRQKANYVWANYNVNCFADDTGLEVDAICGEPGVYSARFAGPQRSDTDNINKLLHVLEGQENRRARFRTSITLYLDNQEYQFEGIVNGTIATEYKGNKGFGYDPIFIPEGHEKTFAEMSPEEKNAISHRGRAMQKLISFLQEQ</sequence>
<dbReference type="Gene3D" id="3.90.950.10">
    <property type="match status" value="1"/>
</dbReference>
<comment type="catalytic activity">
    <reaction evidence="7">
        <text>ITP + H2O = IMP + diphosphate + H(+)</text>
        <dbReference type="Rhea" id="RHEA:29399"/>
        <dbReference type="ChEBI" id="CHEBI:15377"/>
        <dbReference type="ChEBI" id="CHEBI:15378"/>
        <dbReference type="ChEBI" id="CHEBI:33019"/>
        <dbReference type="ChEBI" id="CHEBI:58053"/>
        <dbReference type="ChEBI" id="CHEBI:61402"/>
        <dbReference type="EC" id="3.6.1.66"/>
    </reaction>
</comment>